<proteinExistence type="predicted"/>
<reference evidence="2 4" key="1">
    <citation type="journal article" date="2014" name="BMC Genomics">
        <title>Genome sequence of Anopheles sinensis provides insight into genetics basis of mosquito competence for malaria parasites.</title>
        <authorList>
            <person name="Zhou D."/>
            <person name="Zhang D."/>
            <person name="Ding G."/>
            <person name="Shi L."/>
            <person name="Hou Q."/>
            <person name="Ye Y."/>
            <person name="Xu Y."/>
            <person name="Zhou H."/>
            <person name="Xiong C."/>
            <person name="Li S."/>
            <person name="Yu J."/>
            <person name="Hong S."/>
            <person name="Yu X."/>
            <person name="Zou P."/>
            <person name="Chen C."/>
            <person name="Chang X."/>
            <person name="Wang W."/>
            <person name="Lv Y."/>
            <person name="Sun Y."/>
            <person name="Ma L."/>
            <person name="Shen B."/>
            <person name="Zhu C."/>
        </authorList>
    </citation>
    <scope>NUCLEOTIDE SEQUENCE [LARGE SCALE GENOMIC DNA]</scope>
</reference>
<sequence>MLPLVRRFLLLTLPKRADLQELCLKFIEAYRSGLQKAEAEPQPIRIPGKDPMTCSAAYKSMSASIDRTDRKQPSEDDGTATSGQPTLRTEMKPIIIPDSDDGDEMSASDSILSVSSSTVLVHSRQAALCPVAVSGSPETTREPDRNPSSTPTTPIPWPPFTVECLFNTPPATPQQEVIAESEEDHRGGRCLTVKKPPLPSWCRLKGTVRSIERGGKKLTNVGSVTLRRTLRRLFNGGVGVGGWWSFADILAVQVPFARNVRWRSSIINVPTIPVDGCATDTRRTASFNSHELLSDRSEVVVRDSPPSDATLLQLINCLEAGDGSLSFDSTQACVDFVIPFDNPGRTDVGHPSAMNDQASPSAFGPPVDTSPLFASGSDRFVHLVTELGPVSWPIV</sequence>
<evidence type="ECO:0000313" key="3">
    <source>
        <dbReference type="EnsemblMetazoa" id="ASIC016780-PA"/>
    </source>
</evidence>
<keyword evidence="4" id="KW-1185">Reference proteome</keyword>
<evidence type="ECO:0000256" key="1">
    <source>
        <dbReference type="SAM" id="MobiDB-lite"/>
    </source>
</evidence>
<gene>
    <name evidence="2" type="ORF">ZHAS_00016780</name>
</gene>
<reference evidence="3" key="2">
    <citation type="submission" date="2020-05" db="UniProtKB">
        <authorList>
            <consortium name="EnsemblMetazoa"/>
        </authorList>
    </citation>
    <scope>IDENTIFICATION</scope>
</reference>
<accession>A0A084WEX8</accession>
<dbReference type="Proteomes" id="UP000030765">
    <property type="component" value="Unassembled WGS sequence"/>
</dbReference>
<dbReference type="EMBL" id="KE525341">
    <property type="protein sequence ID" value="KFB48772.1"/>
    <property type="molecule type" value="Genomic_DNA"/>
</dbReference>
<evidence type="ECO:0000313" key="4">
    <source>
        <dbReference type="Proteomes" id="UP000030765"/>
    </source>
</evidence>
<protein>
    <submittedName>
        <fullName evidence="2 3">Oxidoreductase domain protein</fullName>
    </submittedName>
</protein>
<dbReference type="EMBL" id="ATLV01023262">
    <property type="status" value="NOT_ANNOTATED_CDS"/>
    <property type="molecule type" value="Genomic_DNA"/>
</dbReference>
<dbReference type="VEuPathDB" id="VectorBase:ASIC016780"/>
<organism evidence="2">
    <name type="scientific">Anopheles sinensis</name>
    <name type="common">Mosquito</name>
    <dbReference type="NCBI Taxonomy" id="74873"/>
    <lineage>
        <taxon>Eukaryota</taxon>
        <taxon>Metazoa</taxon>
        <taxon>Ecdysozoa</taxon>
        <taxon>Arthropoda</taxon>
        <taxon>Hexapoda</taxon>
        <taxon>Insecta</taxon>
        <taxon>Pterygota</taxon>
        <taxon>Neoptera</taxon>
        <taxon>Endopterygota</taxon>
        <taxon>Diptera</taxon>
        <taxon>Nematocera</taxon>
        <taxon>Culicoidea</taxon>
        <taxon>Culicidae</taxon>
        <taxon>Anophelinae</taxon>
        <taxon>Anopheles</taxon>
    </lineage>
</organism>
<evidence type="ECO:0000313" key="2">
    <source>
        <dbReference type="EMBL" id="KFB48772.1"/>
    </source>
</evidence>
<feature type="region of interest" description="Disordered" evidence="1">
    <location>
        <begin position="134"/>
        <end position="158"/>
    </location>
</feature>
<name>A0A084WEX8_ANOSI</name>
<dbReference type="AlphaFoldDB" id="A0A084WEX8"/>
<dbReference type="EnsemblMetazoa" id="ASIC016780-RA">
    <property type="protein sequence ID" value="ASIC016780-PA"/>
    <property type="gene ID" value="ASIC016780"/>
</dbReference>
<dbReference type="OrthoDB" id="7738851at2759"/>
<feature type="region of interest" description="Disordered" evidence="1">
    <location>
        <begin position="61"/>
        <end position="88"/>
    </location>
</feature>